<dbReference type="EMBL" id="AQFT01000067">
    <property type="protein sequence ID" value="EMZ27875.1"/>
    <property type="molecule type" value="Genomic_DNA"/>
</dbReference>
<dbReference type="InterPro" id="IPR023346">
    <property type="entry name" value="Lysozyme-like_dom_sf"/>
</dbReference>
<dbReference type="PROSITE" id="PS00922">
    <property type="entry name" value="TRANSGLYCOSYLASE"/>
    <property type="match status" value="1"/>
</dbReference>
<dbReference type="STRING" id="1235802.C823_02224"/>
<dbReference type="Pfam" id="PF01464">
    <property type="entry name" value="SLT"/>
    <property type="match status" value="1"/>
</dbReference>
<dbReference type="Gene3D" id="1.10.530.10">
    <property type="match status" value="1"/>
</dbReference>
<feature type="domain" description="Transglycosylase SLT" evidence="3">
    <location>
        <begin position="47"/>
        <end position="154"/>
    </location>
</feature>
<keyword evidence="5" id="KW-1185">Reference proteome</keyword>
<dbReference type="GO" id="GO:0008933">
    <property type="term" value="F:peptidoglycan lytic transglycosylase activity"/>
    <property type="evidence" value="ECO:0007669"/>
    <property type="project" value="InterPro"/>
</dbReference>
<dbReference type="GO" id="GO:0016020">
    <property type="term" value="C:membrane"/>
    <property type="evidence" value="ECO:0007669"/>
    <property type="project" value="InterPro"/>
</dbReference>
<comment type="caution">
    <text evidence="4">The sequence shown here is derived from an EMBL/GenBank/DDBJ whole genome shotgun (WGS) entry which is preliminary data.</text>
</comment>
<organism evidence="4 5">
    <name type="scientific">Eubacterium plexicaudatum ASF492</name>
    <dbReference type="NCBI Taxonomy" id="1235802"/>
    <lineage>
        <taxon>Bacteria</taxon>
        <taxon>Bacillati</taxon>
        <taxon>Bacillota</taxon>
        <taxon>Clostridia</taxon>
        <taxon>Eubacteriales</taxon>
        <taxon>Eubacteriaceae</taxon>
        <taxon>Eubacterium</taxon>
    </lineage>
</organism>
<feature type="region of interest" description="Disordered" evidence="2">
    <location>
        <begin position="232"/>
        <end position="263"/>
    </location>
</feature>
<dbReference type="AlphaFoldDB" id="N2AP52"/>
<dbReference type="SUPFAM" id="SSF53955">
    <property type="entry name" value="Lysozyme-like"/>
    <property type="match status" value="1"/>
</dbReference>
<dbReference type="PANTHER" id="PTHR37423:SF2">
    <property type="entry name" value="MEMBRANE-BOUND LYTIC MUREIN TRANSGLYCOSYLASE C"/>
    <property type="match status" value="1"/>
</dbReference>
<evidence type="ECO:0000256" key="1">
    <source>
        <dbReference type="ARBA" id="ARBA00007734"/>
    </source>
</evidence>
<dbReference type="PANTHER" id="PTHR37423">
    <property type="entry name" value="SOLUBLE LYTIC MUREIN TRANSGLYCOSYLASE-RELATED"/>
    <property type="match status" value="1"/>
</dbReference>
<dbReference type="GO" id="GO:0000270">
    <property type="term" value="P:peptidoglycan metabolic process"/>
    <property type="evidence" value="ECO:0007669"/>
    <property type="project" value="InterPro"/>
</dbReference>
<name>N2AP52_9FIRM</name>
<dbReference type="Proteomes" id="UP000012589">
    <property type="component" value="Unassembled WGS sequence"/>
</dbReference>
<evidence type="ECO:0000313" key="4">
    <source>
        <dbReference type="EMBL" id="EMZ27875.1"/>
    </source>
</evidence>
<gene>
    <name evidence="4" type="ORF">C823_02224</name>
</gene>
<dbReference type="OrthoDB" id="9815002at2"/>
<proteinExistence type="inferred from homology"/>
<protein>
    <recommendedName>
        <fullName evidence="3">Transglycosylase SLT domain-containing protein</fullName>
    </recommendedName>
</protein>
<dbReference type="eggNOG" id="COG0741">
    <property type="taxonomic scope" value="Bacteria"/>
</dbReference>
<comment type="similarity">
    <text evidence="1">Belongs to the transglycosylase Slt family.</text>
</comment>
<dbReference type="InterPro" id="IPR000189">
    <property type="entry name" value="Transglyc_AS"/>
</dbReference>
<dbReference type="InterPro" id="IPR008258">
    <property type="entry name" value="Transglycosylase_SLT_dom_1"/>
</dbReference>
<feature type="compositionally biased region" description="Low complexity" evidence="2">
    <location>
        <begin position="250"/>
        <end position="262"/>
    </location>
</feature>
<dbReference type="HOGENOM" id="CLU_077109_0_0_9"/>
<accession>N2AP52</accession>
<dbReference type="CDD" id="cd00254">
    <property type="entry name" value="LT-like"/>
    <property type="match status" value="1"/>
</dbReference>
<evidence type="ECO:0000256" key="2">
    <source>
        <dbReference type="SAM" id="MobiDB-lite"/>
    </source>
</evidence>
<dbReference type="PATRIC" id="fig|1235802.3.peg.2364"/>
<evidence type="ECO:0000259" key="3">
    <source>
        <dbReference type="Pfam" id="PF01464"/>
    </source>
</evidence>
<evidence type="ECO:0000313" key="5">
    <source>
        <dbReference type="Proteomes" id="UP000012589"/>
    </source>
</evidence>
<reference evidence="4 5" key="1">
    <citation type="journal article" date="2014" name="Genome Announc.">
        <title>Draft genome sequences of the altered schaedler flora, a defined bacterial community from gnotobiotic mice.</title>
        <authorList>
            <person name="Wannemuehler M.J."/>
            <person name="Overstreet A.M."/>
            <person name="Ward D.V."/>
            <person name="Phillips G.J."/>
        </authorList>
    </citation>
    <scope>NUCLEOTIDE SEQUENCE [LARGE SCALE GENOMIC DNA]</scope>
    <source>
        <strain evidence="4 5">ASF492</strain>
    </source>
</reference>
<sequence length="313" mass="34322">MVVNSVLNADGTLASVGTEQNTNTAGTYFSNYINQESQEYGNYLEQIFQKASDTYHVSKDLLKAMAKAESNFRADATSHCGAMGIMQLMPGTAASLGVTDAYNPEQNIMGGAQYISRLLEKYNGNLSYAVAAYNAGSGNVDKYGGIPPFNETQNYVVKVLRYLEEGVTIPNSSVTGTGTDAASVWSSSQTAGTSGNTLQKIMNQYFDYDDYLEFLQLFTRVIYEKLTGEAVESQQSDNDERDNSDQANLVQSQQVQEQPQEPAKILTMKVKDAKGIVNTYRKEDTVQGDAHQAFEYMTAGGQNRMAVFLNKTV</sequence>